<feature type="transmembrane region" description="Helical" evidence="19">
    <location>
        <begin position="79"/>
        <end position="97"/>
    </location>
</feature>
<feature type="transmembrane region" description="Helical" evidence="19">
    <location>
        <begin position="200"/>
        <end position="219"/>
    </location>
</feature>
<dbReference type="Pfam" id="PF01148">
    <property type="entry name" value="CTP_transf_1"/>
    <property type="match status" value="1"/>
</dbReference>
<dbReference type="GO" id="GO:0005886">
    <property type="term" value="C:plasma membrane"/>
    <property type="evidence" value="ECO:0007669"/>
    <property type="project" value="UniProtKB-SubCell"/>
</dbReference>
<dbReference type="PANTHER" id="PTHR46382:SF1">
    <property type="entry name" value="PHOSPHATIDATE CYTIDYLYLTRANSFERASE"/>
    <property type="match status" value="1"/>
</dbReference>
<evidence type="ECO:0000256" key="19">
    <source>
        <dbReference type="SAM" id="Phobius"/>
    </source>
</evidence>
<keyword evidence="21" id="KW-1185">Reference proteome</keyword>
<feature type="transmembrane region" description="Helical" evidence="19">
    <location>
        <begin position="104"/>
        <end position="122"/>
    </location>
</feature>
<keyword evidence="15 19" id="KW-0472">Membrane</keyword>
<keyword evidence="16" id="KW-0594">Phospholipid biosynthesis</keyword>
<dbReference type="EC" id="2.7.7.41" evidence="6 18"/>
<proteinExistence type="inferred from homology"/>
<organism evidence="20 21">
    <name type="scientific">Thiopseudomonas alkaliphila</name>
    <dbReference type="NCBI Taxonomy" id="1697053"/>
    <lineage>
        <taxon>Bacteria</taxon>
        <taxon>Pseudomonadati</taxon>
        <taxon>Pseudomonadota</taxon>
        <taxon>Gammaproteobacteria</taxon>
        <taxon>Pseudomonadales</taxon>
        <taxon>Pseudomonadaceae</taxon>
        <taxon>Thiopseudomonas</taxon>
    </lineage>
</organism>
<comment type="subcellular location">
    <subcellularLocation>
        <location evidence="2">Cell membrane</location>
        <topology evidence="2">Multi-pass membrane protein</topology>
    </subcellularLocation>
</comment>
<evidence type="ECO:0000256" key="8">
    <source>
        <dbReference type="ARBA" id="ARBA00022475"/>
    </source>
</evidence>
<dbReference type="UniPathway" id="UPA00557">
    <property type="reaction ID" value="UER00614"/>
</dbReference>
<dbReference type="PROSITE" id="PS01315">
    <property type="entry name" value="CDS"/>
    <property type="match status" value="1"/>
</dbReference>
<feature type="transmembrane region" description="Helical" evidence="19">
    <location>
        <begin position="252"/>
        <end position="270"/>
    </location>
</feature>
<dbReference type="PANTHER" id="PTHR46382">
    <property type="entry name" value="PHOSPHATIDATE CYTIDYLYLTRANSFERASE"/>
    <property type="match status" value="1"/>
</dbReference>
<evidence type="ECO:0000313" key="21">
    <source>
        <dbReference type="Proteomes" id="UP000063953"/>
    </source>
</evidence>
<evidence type="ECO:0000256" key="2">
    <source>
        <dbReference type="ARBA" id="ARBA00004651"/>
    </source>
</evidence>
<keyword evidence="17" id="KW-1208">Phospholipid metabolism</keyword>
<keyword evidence="8" id="KW-1003">Cell membrane</keyword>
<evidence type="ECO:0000256" key="6">
    <source>
        <dbReference type="ARBA" id="ARBA00012487"/>
    </source>
</evidence>
<feature type="transmembrane region" description="Helical" evidence="19">
    <location>
        <begin position="7"/>
        <end position="23"/>
    </location>
</feature>
<evidence type="ECO:0000313" key="20">
    <source>
        <dbReference type="EMBL" id="AKX58853.1"/>
    </source>
</evidence>
<dbReference type="Proteomes" id="UP000063953">
    <property type="component" value="Chromosome"/>
</dbReference>
<comment type="pathway">
    <text evidence="4">Lipid metabolism.</text>
</comment>
<dbReference type="RefSeq" id="WP_053099762.1">
    <property type="nucleotide sequence ID" value="NZ_CP012365.1"/>
</dbReference>
<feature type="transmembrane region" description="Helical" evidence="19">
    <location>
        <begin position="29"/>
        <end position="49"/>
    </location>
</feature>
<dbReference type="PATRIC" id="fig|1698449.3.peg.414"/>
<dbReference type="InterPro" id="IPR000374">
    <property type="entry name" value="PC_trans"/>
</dbReference>
<dbReference type="EMBL" id="CP012365">
    <property type="protein sequence ID" value="AKX58853.1"/>
    <property type="molecule type" value="Genomic_DNA"/>
</dbReference>
<dbReference type="STRING" id="1697053.AKN87_04040"/>
<evidence type="ECO:0000256" key="7">
    <source>
        <dbReference type="ARBA" id="ARBA00019373"/>
    </source>
</evidence>
<evidence type="ECO:0000256" key="9">
    <source>
        <dbReference type="ARBA" id="ARBA00022516"/>
    </source>
</evidence>
<evidence type="ECO:0000256" key="17">
    <source>
        <dbReference type="ARBA" id="ARBA00023264"/>
    </source>
</evidence>
<feature type="transmembrane region" description="Helical" evidence="19">
    <location>
        <begin position="134"/>
        <end position="155"/>
    </location>
</feature>
<dbReference type="GO" id="GO:0016024">
    <property type="term" value="P:CDP-diacylglycerol biosynthetic process"/>
    <property type="evidence" value="ECO:0007669"/>
    <property type="project" value="UniProtKB-UniPathway"/>
</dbReference>
<feature type="transmembrane region" description="Helical" evidence="19">
    <location>
        <begin position="176"/>
        <end position="194"/>
    </location>
</feature>
<accession>A0A0K1XCD9</accession>
<reference evidence="20 21" key="1">
    <citation type="journal article" date="2015" name="Genome Announc.">
        <title>Genome Sequences of Oblitimonas alkaliphila gen. nov. sp. nov. (Proposed), a Novel Bacterium of the Pseudomonadaceae Family.</title>
        <authorList>
            <person name="Lauer A.C."/>
            <person name="Nicholson A.C."/>
            <person name="Humrighouse B.W."/>
            <person name="Emery B."/>
            <person name="Drobish A."/>
            <person name="Juieng P."/>
            <person name="Loparev V."/>
            <person name="McQuiston J.R."/>
        </authorList>
    </citation>
    <scope>NUCLEOTIDE SEQUENCE [LARGE SCALE GENOMIC DNA]</scope>
    <source>
        <strain evidence="20 21">E5571</strain>
    </source>
</reference>
<name>A0A0K1XCD9_9GAMM</name>
<keyword evidence="12 18" id="KW-0548">Nucleotidyltransferase</keyword>
<evidence type="ECO:0000256" key="10">
    <source>
        <dbReference type="ARBA" id="ARBA00022679"/>
    </source>
</evidence>
<evidence type="ECO:0000256" key="15">
    <source>
        <dbReference type="ARBA" id="ARBA00023136"/>
    </source>
</evidence>
<gene>
    <name evidence="20" type="ORF">AKN88_02065</name>
</gene>
<evidence type="ECO:0000256" key="13">
    <source>
        <dbReference type="ARBA" id="ARBA00022989"/>
    </source>
</evidence>
<comment type="similarity">
    <text evidence="5 18">Belongs to the CDS family.</text>
</comment>
<evidence type="ECO:0000256" key="11">
    <source>
        <dbReference type="ARBA" id="ARBA00022692"/>
    </source>
</evidence>
<protein>
    <recommendedName>
        <fullName evidence="7 18">Phosphatidate cytidylyltransferase</fullName>
        <ecNumber evidence="6 18">2.7.7.41</ecNumber>
    </recommendedName>
</protein>
<comment type="catalytic activity">
    <reaction evidence="1 18">
        <text>a 1,2-diacyl-sn-glycero-3-phosphate + CTP + H(+) = a CDP-1,2-diacyl-sn-glycerol + diphosphate</text>
        <dbReference type="Rhea" id="RHEA:16229"/>
        <dbReference type="ChEBI" id="CHEBI:15378"/>
        <dbReference type="ChEBI" id="CHEBI:33019"/>
        <dbReference type="ChEBI" id="CHEBI:37563"/>
        <dbReference type="ChEBI" id="CHEBI:58332"/>
        <dbReference type="ChEBI" id="CHEBI:58608"/>
        <dbReference type="EC" id="2.7.7.41"/>
    </reaction>
</comment>
<dbReference type="AlphaFoldDB" id="A0A0K1XCD9"/>
<keyword evidence="13 19" id="KW-1133">Transmembrane helix</keyword>
<evidence type="ECO:0000256" key="12">
    <source>
        <dbReference type="ARBA" id="ARBA00022695"/>
    </source>
</evidence>
<sequence>MLKQRVITALWLVPLALLGFFYLDGIAYAAFIGLVISLGAWEWAALAGIKHTVVRIVYAMVTAAALTGLYQLPQLAKPVLLLAVLWWLVATLMVLTFPRSVRAWGGVLGQLLIGWLVLLPAWQGLITLKTWPQANLLILLVMLLIWSADIGAYFTGKQFGKRKLAPAVSPGKSWEGAIGGVLISLLVAAGMASQLSHVSISAWALVLMVLPVVVISIIGDLTESMFKRHSGIKDSSNLLPGHGGVLDRIDSLTAAVPMFVVVLWLAGWGTL</sequence>
<comment type="pathway">
    <text evidence="3 18">Phospholipid metabolism; CDP-diacylglycerol biosynthesis; CDP-diacylglycerol from sn-glycerol 3-phosphate: step 3/3.</text>
</comment>
<evidence type="ECO:0000256" key="4">
    <source>
        <dbReference type="ARBA" id="ARBA00005189"/>
    </source>
</evidence>
<evidence type="ECO:0000256" key="14">
    <source>
        <dbReference type="ARBA" id="ARBA00023098"/>
    </source>
</evidence>
<dbReference type="GO" id="GO:0004605">
    <property type="term" value="F:phosphatidate cytidylyltransferase activity"/>
    <property type="evidence" value="ECO:0007669"/>
    <property type="project" value="UniProtKB-EC"/>
</dbReference>
<keyword evidence="9" id="KW-0444">Lipid biosynthesis</keyword>
<evidence type="ECO:0000256" key="1">
    <source>
        <dbReference type="ARBA" id="ARBA00001698"/>
    </source>
</evidence>
<feature type="transmembrane region" description="Helical" evidence="19">
    <location>
        <begin position="56"/>
        <end position="73"/>
    </location>
</feature>
<evidence type="ECO:0000256" key="16">
    <source>
        <dbReference type="ARBA" id="ARBA00023209"/>
    </source>
</evidence>
<evidence type="ECO:0000256" key="5">
    <source>
        <dbReference type="ARBA" id="ARBA00010185"/>
    </source>
</evidence>
<evidence type="ECO:0000256" key="3">
    <source>
        <dbReference type="ARBA" id="ARBA00005119"/>
    </source>
</evidence>
<evidence type="ECO:0000256" key="18">
    <source>
        <dbReference type="RuleBase" id="RU003938"/>
    </source>
</evidence>
<keyword evidence="10 18" id="KW-0808">Transferase</keyword>
<keyword evidence="11 18" id="KW-0812">Transmembrane</keyword>
<keyword evidence="14" id="KW-0443">Lipid metabolism</keyword>